<evidence type="ECO:0000256" key="6">
    <source>
        <dbReference type="PROSITE-ProRule" id="PRU10141"/>
    </source>
</evidence>
<evidence type="ECO:0000259" key="8">
    <source>
        <dbReference type="PROSITE" id="PS50011"/>
    </source>
</evidence>
<dbReference type="InterPro" id="IPR011009">
    <property type="entry name" value="Kinase-like_dom_sf"/>
</dbReference>
<feature type="binding site" evidence="6">
    <location>
        <position position="111"/>
    </location>
    <ligand>
        <name>ATP</name>
        <dbReference type="ChEBI" id="CHEBI:30616"/>
    </ligand>
</feature>
<evidence type="ECO:0000256" key="3">
    <source>
        <dbReference type="ARBA" id="ARBA00022741"/>
    </source>
</evidence>
<dbReference type="PANTHER" id="PTHR24058">
    <property type="entry name" value="DUAL SPECIFICITY PROTEIN KINASE"/>
    <property type="match status" value="1"/>
</dbReference>
<dbReference type="WBParaSite" id="PDA_v2.g24753.t1">
    <property type="protein sequence ID" value="PDA_v2.g24753.t1"/>
    <property type="gene ID" value="PDA_v2.g24753"/>
</dbReference>
<evidence type="ECO:0000256" key="2">
    <source>
        <dbReference type="ARBA" id="ARBA00022679"/>
    </source>
</evidence>
<dbReference type="PROSITE" id="PS00107">
    <property type="entry name" value="PROTEIN_KINASE_ATP"/>
    <property type="match status" value="1"/>
</dbReference>
<dbReference type="Gene3D" id="3.30.200.20">
    <property type="entry name" value="Phosphorylase Kinase, domain 1"/>
    <property type="match status" value="1"/>
</dbReference>
<dbReference type="InterPro" id="IPR017441">
    <property type="entry name" value="Protein_kinase_ATP_BS"/>
</dbReference>
<dbReference type="InterPro" id="IPR000719">
    <property type="entry name" value="Prot_kinase_dom"/>
</dbReference>
<feature type="compositionally biased region" description="Polar residues" evidence="7">
    <location>
        <begin position="34"/>
        <end position="46"/>
    </location>
</feature>
<keyword evidence="3 6" id="KW-0547">Nucleotide-binding</keyword>
<keyword evidence="5 6" id="KW-0067">ATP-binding</keyword>
<organism evidence="9 10">
    <name type="scientific">Panagrolaimus davidi</name>
    <dbReference type="NCBI Taxonomy" id="227884"/>
    <lineage>
        <taxon>Eukaryota</taxon>
        <taxon>Metazoa</taxon>
        <taxon>Ecdysozoa</taxon>
        <taxon>Nematoda</taxon>
        <taxon>Chromadorea</taxon>
        <taxon>Rhabditida</taxon>
        <taxon>Tylenchina</taxon>
        <taxon>Panagrolaimomorpha</taxon>
        <taxon>Panagrolaimoidea</taxon>
        <taxon>Panagrolaimidae</taxon>
        <taxon>Panagrolaimus</taxon>
    </lineage>
</organism>
<feature type="domain" description="Protein kinase" evidence="8">
    <location>
        <begin position="82"/>
        <end position="149"/>
    </location>
</feature>
<evidence type="ECO:0000256" key="5">
    <source>
        <dbReference type="ARBA" id="ARBA00022840"/>
    </source>
</evidence>
<evidence type="ECO:0000256" key="1">
    <source>
        <dbReference type="ARBA" id="ARBA00022527"/>
    </source>
</evidence>
<accession>A0A914Q6W3</accession>
<reference evidence="10" key="1">
    <citation type="submission" date="2022-11" db="UniProtKB">
        <authorList>
            <consortium name="WormBaseParasite"/>
        </authorList>
    </citation>
    <scope>IDENTIFICATION</scope>
</reference>
<evidence type="ECO:0000256" key="7">
    <source>
        <dbReference type="SAM" id="MobiDB-lite"/>
    </source>
</evidence>
<dbReference type="GO" id="GO:0005524">
    <property type="term" value="F:ATP binding"/>
    <property type="evidence" value="ECO:0007669"/>
    <property type="project" value="UniProtKB-UniRule"/>
</dbReference>
<name>A0A914Q6W3_9BILA</name>
<keyword evidence="1" id="KW-0723">Serine/threonine-protein kinase</keyword>
<evidence type="ECO:0000256" key="4">
    <source>
        <dbReference type="ARBA" id="ARBA00022777"/>
    </source>
</evidence>
<dbReference type="GO" id="GO:0004674">
    <property type="term" value="F:protein serine/threonine kinase activity"/>
    <property type="evidence" value="ECO:0007669"/>
    <property type="project" value="UniProtKB-KW"/>
</dbReference>
<evidence type="ECO:0000313" key="9">
    <source>
        <dbReference type="Proteomes" id="UP000887578"/>
    </source>
</evidence>
<keyword evidence="2" id="KW-0808">Transferase</keyword>
<feature type="region of interest" description="Disordered" evidence="7">
    <location>
        <begin position="26"/>
        <end position="63"/>
    </location>
</feature>
<dbReference type="InterPro" id="IPR050494">
    <property type="entry name" value="Ser_Thr_dual-spec_kinase"/>
</dbReference>
<keyword evidence="4" id="KW-0418">Kinase</keyword>
<dbReference type="PROSITE" id="PS50011">
    <property type="entry name" value="PROTEIN_KINASE_DOM"/>
    <property type="match status" value="1"/>
</dbReference>
<proteinExistence type="predicted"/>
<evidence type="ECO:0000313" key="10">
    <source>
        <dbReference type="WBParaSite" id="PDA_v2.g24753.t1"/>
    </source>
</evidence>
<dbReference type="Proteomes" id="UP000887578">
    <property type="component" value="Unplaced"/>
</dbReference>
<protein>
    <submittedName>
        <fullName evidence="10">Protein kinase domain-containing protein</fullName>
    </submittedName>
</protein>
<sequence>MDANIVPQGSAVSQIPQQAPLIAQQNLQNHHSKQWTAPTKYKQSSKGKYDKDSTNQEQDAANYDDENHDYIIRIGEVFDYRYRIEQTIGKGSFGQVAKAYDTVAEEYVAIKIIKNKKAFFDQAQIEIHLLELMNNHSSEGRGCVGKKPF</sequence>
<dbReference type="SUPFAM" id="SSF56112">
    <property type="entry name" value="Protein kinase-like (PK-like)"/>
    <property type="match status" value="1"/>
</dbReference>
<keyword evidence="9" id="KW-1185">Reference proteome</keyword>
<dbReference type="AlphaFoldDB" id="A0A914Q6W3"/>
<dbReference type="PANTHER" id="PTHR24058:SF28">
    <property type="entry name" value="SERINE_THREONINE-PROTEIN KINASE MINIBRAIN"/>
    <property type="match status" value="1"/>
</dbReference>